<dbReference type="InterPro" id="IPR052919">
    <property type="entry name" value="TA_system_RNase"/>
</dbReference>
<accession>A0A450WJK4</accession>
<dbReference type="InterPro" id="IPR029060">
    <property type="entry name" value="PIN-like_dom_sf"/>
</dbReference>
<organism evidence="2">
    <name type="scientific">Candidatus Kentrum sp. LFY</name>
    <dbReference type="NCBI Taxonomy" id="2126342"/>
    <lineage>
        <taxon>Bacteria</taxon>
        <taxon>Pseudomonadati</taxon>
        <taxon>Pseudomonadota</taxon>
        <taxon>Gammaproteobacteria</taxon>
        <taxon>Candidatus Kentrum</taxon>
    </lineage>
</organism>
<dbReference type="CDD" id="cd09872">
    <property type="entry name" value="PIN_Sll0205-like"/>
    <property type="match status" value="1"/>
</dbReference>
<dbReference type="PANTHER" id="PTHR36173:SF1">
    <property type="entry name" value="RIBONUCLEASE VAPC22"/>
    <property type="match status" value="1"/>
</dbReference>
<reference evidence="2" key="1">
    <citation type="submission" date="2019-02" db="EMBL/GenBank/DDBJ databases">
        <authorList>
            <person name="Gruber-Vodicka R. H."/>
            <person name="Seah K. B. B."/>
        </authorList>
    </citation>
    <scope>NUCLEOTIDE SEQUENCE</scope>
    <source>
        <strain evidence="2">BECK_BY7</strain>
    </source>
</reference>
<evidence type="ECO:0000259" key="1">
    <source>
        <dbReference type="Pfam" id="PF01850"/>
    </source>
</evidence>
<feature type="domain" description="PIN" evidence="1">
    <location>
        <begin position="2"/>
        <end position="86"/>
    </location>
</feature>
<evidence type="ECO:0000313" key="2">
    <source>
        <dbReference type="EMBL" id="VFK17207.1"/>
    </source>
</evidence>
<dbReference type="InterPro" id="IPR002716">
    <property type="entry name" value="PIN_dom"/>
</dbReference>
<name>A0A450WJK4_9GAMM</name>
<dbReference type="SUPFAM" id="SSF88723">
    <property type="entry name" value="PIN domain-like"/>
    <property type="match status" value="1"/>
</dbReference>
<dbReference type="Pfam" id="PF01850">
    <property type="entry name" value="PIN"/>
    <property type="match status" value="1"/>
</dbReference>
<dbReference type="EMBL" id="CAADFN010000029">
    <property type="protein sequence ID" value="VFK17207.1"/>
    <property type="molecule type" value="Genomic_DNA"/>
</dbReference>
<dbReference type="InterPro" id="IPR041705">
    <property type="entry name" value="PIN_Sll0205"/>
</dbReference>
<protein>
    <submittedName>
        <fullName evidence="2">PIN domain nuclease, a component of toxin-antitoxin system (PIN domain)</fullName>
    </submittedName>
</protein>
<dbReference type="AlphaFoldDB" id="A0A450WJK4"/>
<proteinExistence type="predicted"/>
<gene>
    <name evidence="2" type="ORF">BECKLFY1418C_GA0070996_102933</name>
</gene>
<dbReference type="PANTHER" id="PTHR36173">
    <property type="entry name" value="RIBONUCLEASE VAPC16-RELATED"/>
    <property type="match status" value="1"/>
</dbReference>
<sequence>MILLDTCAVIWDALGADKLTPTAKKAIEGFGSELIICDISIWEISILIERKRLVIDDTASGFIDLLLQARNFHVQGITPEIAELSVNLEPPVLQLLILMTREISSTLNDNPTLSSRSSTFIQSVSSPARGGCIASLITHTRSNTRSTRQPPPD</sequence>